<sequence length="453" mass="51898">MPIPRSGREFTNDQRTAIYHAMLEIKVNGVAPRGAMRSLCEQYGITRQGMSRIWKLGQQTKASLGCANVSSRKRGNYGRRPKHTDSEFEAMIKAVPKFACSAYRSLSAATSIPLPTLWKLLQRKLLPRRTSRLKPMLTPSHKTQRIDFVRGFVRQQGQGCYKWHDMMDRVHIDEKWFYVTKVNRIYYMWHDEEVLQRKCKSKRHIKKAHHLGREAWHMGVRRNSFVEAIKQKSPAWYPGDDSGDSDEAPVPPLPLGARAAFDSCEIAWAEEPPNLRPARQREPHVNNDDPAIVSAGRADGWDIRLVSQPPMSPDFNILDLGFFNAIQALQHQKVSRCVDDLLTAVKDAFVDLDWKVLDKTFMTLQKVMDEVFKIVGDNVYRLPHLKKGQAFKEARQVLRPNCDEDVCSALDAMDRRFEYEERVEALVHSLSNTLSVENSNIDEICGLVDAVNI</sequence>
<name>W4HAU1_APHAT</name>
<dbReference type="PANTHER" id="PTHR47169">
    <property type="entry name" value="OS01G0541250 PROTEIN"/>
    <property type="match status" value="1"/>
</dbReference>
<evidence type="ECO:0000313" key="2">
    <source>
        <dbReference type="EMBL" id="ETV88233.1"/>
    </source>
</evidence>
<dbReference type="Gene3D" id="3.30.420.10">
    <property type="entry name" value="Ribonuclease H-like superfamily/Ribonuclease H"/>
    <property type="match status" value="2"/>
</dbReference>
<reference evidence="2" key="1">
    <citation type="submission" date="2013-12" db="EMBL/GenBank/DDBJ databases">
        <title>The Genome Sequence of Aphanomyces astaci APO3.</title>
        <authorList>
            <consortium name="The Broad Institute Genomics Platform"/>
            <person name="Russ C."/>
            <person name="Tyler B."/>
            <person name="van West P."/>
            <person name="Dieguez-Uribeondo J."/>
            <person name="Young S.K."/>
            <person name="Zeng Q."/>
            <person name="Gargeya S."/>
            <person name="Fitzgerald M."/>
            <person name="Abouelleil A."/>
            <person name="Alvarado L."/>
            <person name="Chapman S.B."/>
            <person name="Gainer-Dewar J."/>
            <person name="Goldberg J."/>
            <person name="Griggs A."/>
            <person name="Gujja S."/>
            <person name="Hansen M."/>
            <person name="Howarth C."/>
            <person name="Imamovic A."/>
            <person name="Ireland A."/>
            <person name="Larimer J."/>
            <person name="McCowan C."/>
            <person name="Murphy C."/>
            <person name="Pearson M."/>
            <person name="Poon T.W."/>
            <person name="Priest M."/>
            <person name="Roberts A."/>
            <person name="Saif S."/>
            <person name="Shea T."/>
            <person name="Sykes S."/>
            <person name="Wortman J."/>
            <person name="Nusbaum C."/>
            <person name="Birren B."/>
        </authorList>
    </citation>
    <scope>NUCLEOTIDE SEQUENCE [LARGE SCALE GENOMIC DNA]</scope>
    <source>
        <strain evidence="2">APO3</strain>
    </source>
</reference>
<organism evidence="2">
    <name type="scientific">Aphanomyces astaci</name>
    <name type="common">Crayfish plague agent</name>
    <dbReference type="NCBI Taxonomy" id="112090"/>
    <lineage>
        <taxon>Eukaryota</taxon>
        <taxon>Sar</taxon>
        <taxon>Stramenopiles</taxon>
        <taxon>Oomycota</taxon>
        <taxon>Saprolegniomycetes</taxon>
        <taxon>Saprolegniales</taxon>
        <taxon>Verrucalvaceae</taxon>
        <taxon>Aphanomyces</taxon>
    </lineage>
</organism>
<dbReference type="InterPro" id="IPR036397">
    <property type="entry name" value="RNaseH_sf"/>
</dbReference>
<dbReference type="OrthoDB" id="122798at2759"/>
<gene>
    <name evidence="2" type="ORF">H257_01538</name>
</gene>
<accession>W4HAU1</accession>
<protein>
    <recommendedName>
        <fullName evidence="1">DUF7769 domain-containing protein</fullName>
    </recommendedName>
</protein>
<dbReference type="RefSeq" id="XP_009823096.1">
    <property type="nucleotide sequence ID" value="XM_009824794.1"/>
</dbReference>
<dbReference type="GO" id="GO:0003676">
    <property type="term" value="F:nucleic acid binding"/>
    <property type="evidence" value="ECO:0007669"/>
    <property type="project" value="InterPro"/>
</dbReference>
<dbReference type="GeneID" id="20803534"/>
<dbReference type="InterPro" id="IPR056671">
    <property type="entry name" value="DUF7769"/>
</dbReference>
<dbReference type="VEuPathDB" id="FungiDB:H257_01538"/>
<feature type="domain" description="DUF7769" evidence="1">
    <location>
        <begin position="11"/>
        <end position="62"/>
    </location>
</feature>
<dbReference type="EMBL" id="KI913115">
    <property type="protein sequence ID" value="ETV88233.1"/>
    <property type="molecule type" value="Genomic_DNA"/>
</dbReference>
<dbReference type="PANTHER" id="PTHR47169:SF2">
    <property type="entry name" value="OS01G0541250 PROTEIN"/>
    <property type="match status" value="1"/>
</dbReference>
<dbReference type="AlphaFoldDB" id="W4HAU1"/>
<proteinExistence type="predicted"/>
<evidence type="ECO:0000259" key="1">
    <source>
        <dbReference type="Pfam" id="PF24964"/>
    </source>
</evidence>
<dbReference type="Pfam" id="PF24964">
    <property type="entry name" value="DUF7769"/>
    <property type="match status" value="1"/>
</dbReference>